<name>A0A0A9HXG1_ARUDO</name>
<reference evidence="1" key="1">
    <citation type="submission" date="2014-09" db="EMBL/GenBank/DDBJ databases">
        <authorList>
            <person name="Magalhaes I.L.F."/>
            <person name="Oliveira U."/>
            <person name="Santos F.R."/>
            <person name="Vidigal T.H.D.A."/>
            <person name="Brescovit A.D."/>
            <person name="Santos A.J."/>
        </authorList>
    </citation>
    <scope>NUCLEOTIDE SEQUENCE</scope>
    <source>
        <tissue evidence="1">Shoot tissue taken approximately 20 cm above the soil surface</tissue>
    </source>
</reference>
<dbReference type="AlphaFoldDB" id="A0A0A9HXG1"/>
<sequence>MAASSTSRAKTLALLRTCRRSGGSSPPLFCHASPAPVSRDTCSTSTGSGGTWIRRSWRSWRSTCPWTASTTRTSR</sequence>
<proteinExistence type="predicted"/>
<reference evidence="1" key="2">
    <citation type="journal article" date="2015" name="Data Brief">
        <title>Shoot transcriptome of the giant reed, Arundo donax.</title>
        <authorList>
            <person name="Barrero R.A."/>
            <person name="Guerrero F.D."/>
            <person name="Moolhuijzen P."/>
            <person name="Goolsby J.A."/>
            <person name="Tidwell J."/>
            <person name="Bellgard S.E."/>
            <person name="Bellgard M.I."/>
        </authorList>
    </citation>
    <scope>NUCLEOTIDE SEQUENCE</scope>
    <source>
        <tissue evidence="1">Shoot tissue taken approximately 20 cm above the soil surface</tissue>
    </source>
</reference>
<evidence type="ECO:0000313" key="1">
    <source>
        <dbReference type="EMBL" id="JAE39556.1"/>
    </source>
</evidence>
<organism evidence="1">
    <name type="scientific">Arundo donax</name>
    <name type="common">Giant reed</name>
    <name type="synonym">Donax arundinaceus</name>
    <dbReference type="NCBI Taxonomy" id="35708"/>
    <lineage>
        <taxon>Eukaryota</taxon>
        <taxon>Viridiplantae</taxon>
        <taxon>Streptophyta</taxon>
        <taxon>Embryophyta</taxon>
        <taxon>Tracheophyta</taxon>
        <taxon>Spermatophyta</taxon>
        <taxon>Magnoliopsida</taxon>
        <taxon>Liliopsida</taxon>
        <taxon>Poales</taxon>
        <taxon>Poaceae</taxon>
        <taxon>PACMAD clade</taxon>
        <taxon>Arundinoideae</taxon>
        <taxon>Arundineae</taxon>
        <taxon>Arundo</taxon>
    </lineage>
</organism>
<dbReference type="EMBL" id="GBRH01158340">
    <property type="protein sequence ID" value="JAE39556.1"/>
    <property type="molecule type" value="Transcribed_RNA"/>
</dbReference>
<accession>A0A0A9HXG1</accession>
<protein>
    <submittedName>
        <fullName evidence="1">Uncharacterized protein</fullName>
    </submittedName>
</protein>